<feature type="chain" id="PRO_5045336968" evidence="2">
    <location>
        <begin position="23"/>
        <end position="342"/>
    </location>
</feature>
<dbReference type="InterPro" id="IPR001638">
    <property type="entry name" value="Solute-binding_3/MltF_N"/>
</dbReference>
<dbReference type="SMART" id="SM00062">
    <property type="entry name" value="PBPb"/>
    <property type="match status" value="1"/>
</dbReference>
<proteinExistence type="inferred from homology"/>
<dbReference type="RefSeq" id="WP_051725894.1">
    <property type="nucleotide sequence ID" value="NZ_JBHEZZ010000006.1"/>
</dbReference>
<dbReference type="InterPro" id="IPR015168">
    <property type="entry name" value="SsuA/THI5"/>
</dbReference>
<evidence type="ECO:0000256" key="1">
    <source>
        <dbReference type="ARBA" id="ARBA00010742"/>
    </source>
</evidence>
<evidence type="ECO:0000313" key="5">
    <source>
        <dbReference type="Proteomes" id="UP001592528"/>
    </source>
</evidence>
<dbReference type="Gene3D" id="3.40.190.10">
    <property type="entry name" value="Periplasmic binding protein-like II"/>
    <property type="match status" value="2"/>
</dbReference>
<gene>
    <name evidence="4" type="ORF">ACEZDJ_13695</name>
</gene>
<dbReference type="EMBL" id="JBHEZZ010000006">
    <property type="protein sequence ID" value="MFC1402340.1"/>
    <property type="molecule type" value="Genomic_DNA"/>
</dbReference>
<keyword evidence="5" id="KW-1185">Reference proteome</keyword>
<dbReference type="PANTHER" id="PTHR30024:SF48">
    <property type="entry name" value="ABC TRANSPORTER SUBSTRATE-BINDING PROTEIN"/>
    <property type="match status" value="1"/>
</dbReference>
<comment type="similarity">
    <text evidence="1">Belongs to the bacterial solute-binding protein SsuA/TauA family.</text>
</comment>
<evidence type="ECO:0000259" key="3">
    <source>
        <dbReference type="SMART" id="SM00062"/>
    </source>
</evidence>
<dbReference type="Pfam" id="PF09084">
    <property type="entry name" value="NMT1"/>
    <property type="match status" value="1"/>
</dbReference>
<name>A0ABV6ULL1_9ACTN</name>
<dbReference type="PROSITE" id="PS51257">
    <property type="entry name" value="PROKAR_LIPOPROTEIN"/>
    <property type="match status" value="1"/>
</dbReference>
<dbReference type="PANTHER" id="PTHR30024">
    <property type="entry name" value="ALIPHATIC SULFONATES-BINDING PROTEIN-RELATED"/>
    <property type="match status" value="1"/>
</dbReference>
<dbReference type="SUPFAM" id="SSF53850">
    <property type="entry name" value="Periplasmic binding protein-like II"/>
    <property type="match status" value="1"/>
</dbReference>
<reference evidence="4 5" key="1">
    <citation type="submission" date="2024-09" db="EMBL/GenBank/DDBJ databases">
        <authorList>
            <person name="Lee S.D."/>
        </authorList>
    </citation>
    <scope>NUCLEOTIDE SEQUENCE [LARGE SCALE GENOMIC DNA]</scope>
    <source>
        <strain evidence="4 5">N1-5</strain>
    </source>
</reference>
<evidence type="ECO:0000256" key="2">
    <source>
        <dbReference type="SAM" id="SignalP"/>
    </source>
</evidence>
<evidence type="ECO:0000313" key="4">
    <source>
        <dbReference type="EMBL" id="MFC1402340.1"/>
    </source>
</evidence>
<organism evidence="4 5">
    <name type="scientific">Streptacidiphilus cavernicola</name>
    <dbReference type="NCBI Taxonomy" id="3342716"/>
    <lineage>
        <taxon>Bacteria</taxon>
        <taxon>Bacillati</taxon>
        <taxon>Actinomycetota</taxon>
        <taxon>Actinomycetes</taxon>
        <taxon>Kitasatosporales</taxon>
        <taxon>Streptomycetaceae</taxon>
        <taxon>Streptacidiphilus</taxon>
    </lineage>
</organism>
<sequence>MRKRTALVLPALAALLLPLATACGGAASASTDTAGKSGSGQVTLRFGDQGKTLLTLLQTSGELNGLPGYKVQFDQFNSGPLVNQALSAGVVDVGIMGDTPAIFAAAAKLPVDVVAASHTVGPGYTLLARAGSGIKTLADLKGRKVAYSKGTANQGFLIQALATANLKQQDITAVDVPLQNVGNLLQSGTVDAATVAAQDLVNYTSTHPDAVKLINGQQVSSGYAFYLATQKALADPAERAAVKDLVGRIIKAYSWARTHPDQWIDAYYVKVNKQTPAIGKLVWQNSGETKFAVLDQTVISAQQRQADLFLANQQVPGKVDVTSEFPADVEQEFSTVVAPNQQ</sequence>
<keyword evidence="2" id="KW-0732">Signal</keyword>
<comment type="caution">
    <text evidence="4">The sequence shown here is derived from an EMBL/GenBank/DDBJ whole genome shotgun (WGS) entry which is preliminary data.</text>
</comment>
<accession>A0ABV6ULL1</accession>
<feature type="signal peptide" evidence="2">
    <location>
        <begin position="1"/>
        <end position="22"/>
    </location>
</feature>
<dbReference type="Proteomes" id="UP001592528">
    <property type="component" value="Unassembled WGS sequence"/>
</dbReference>
<protein>
    <submittedName>
        <fullName evidence="4">ABC transporter substrate-binding protein</fullName>
    </submittedName>
</protein>
<feature type="domain" description="Solute-binding protein family 3/N-terminal" evidence="3">
    <location>
        <begin position="43"/>
        <end position="271"/>
    </location>
</feature>